<dbReference type="Gene3D" id="3.80.10.10">
    <property type="entry name" value="Ribonuclease Inhibitor"/>
    <property type="match status" value="3"/>
</dbReference>
<evidence type="ECO:0000259" key="12">
    <source>
        <dbReference type="Pfam" id="PF08263"/>
    </source>
</evidence>
<gene>
    <name evidence="13" type="ORF">HannXRQ_Chr07g0205671</name>
</gene>
<keyword evidence="6" id="KW-0732">Signal</keyword>
<comment type="similarity">
    <text evidence="2">Belongs to the RLP family.</text>
</comment>
<dbReference type="InterPro" id="IPR013210">
    <property type="entry name" value="LRR_N_plant-typ"/>
</dbReference>
<keyword evidence="10" id="KW-0325">Glycoprotein</keyword>
<dbReference type="InterPro" id="IPR032675">
    <property type="entry name" value="LRR_dom_sf"/>
</dbReference>
<dbReference type="InParanoid" id="A0A251UE09"/>
<keyword evidence="9 11" id="KW-0472">Membrane</keyword>
<keyword evidence="8 11" id="KW-1133">Transmembrane helix</keyword>
<dbReference type="Pfam" id="PF08263">
    <property type="entry name" value="LRRNT_2"/>
    <property type="match status" value="1"/>
</dbReference>
<dbReference type="PANTHER" id="PTHR48063">
    <property type="entry name" value="LRR RECEPTOR-LIKE KINASE"/>
    <property type="match status" value="1"/>
</dbReference>
<evidence type="ECO:0000256" key="2">
    <source>
        <dbReference type="ARBA" id="ARBA00009592"/>
    </source>
</evidence>
<sequence length="725" mass="80114">MVGMSQSPCPWKRKFQAFTWSSLLLTLLFCISIWSQKHRKIPQNSLPKMSANWLLFLRSFLFAILTHLAAFSTPIHKAPPALNGTNVDRLALLAIKSMIKGDPQGLLTSWNHSSTDFCQWQGVTCSPRHQRVTHLNLTYGGLTGTLSPSVGNLSFLKSIWLFHNSFSGEIPPEIGRLFRLRELRLFYNSFTGNIPATIVNCSNLQILNLGNNNLVGKIPDGIGSLSMLSFLSLHDNILQGGIPPFIANLTLLDTLSLANCQLGGSFPNLFHRLTNLRRLSVAGNNLIGTIPPSLYNCSSLEELRLFDNKLTGRLPKNLGSMMPHLVELWFSNNHIQGNLLSIPATLHVLNLGSNNLWGELPSLSNGSSALILDLSNNYFVGSVHNLVCSNGVNTIEFVDLGYNQLSGVIPECWEKWSSLKVLQLSCNNLSGEIPRTLGSVPLLQLLGMSGNKISGSLPSSLMNLSYLKILGLNKNNLVGIIPPWIGTKLTMLKILNLRSNNFYGNTPNQLCYLSHVQMLDLSHNNLSGNIPRCFNNFSVLSGKETNLEVRFSFNFGSIVYFVRDLLVMKGREDTYGSILGLVTLLDLSSNNLSGQIPSELTTLHNLQSLNLSRNQLTGEIPNKIGAMKSLESIPTGTQIQSFSESSFFGNKLCGSPLTNDCGHVDKPDTTSHQKEVAGSHKVDWGLIISIVLGFITGFWVIVVSLILNRSWRITYFRLMRKLIKV</sequence>
<dbReference type="PRINTS" id="PR00019">
    <property type="entry name" value="LEURICHRPT"/>
</dbReference>
<evidence type="ECO:0000256" key="11">
    <source>
        <dbReference type="SAM" id="Phobius"/>
    </source>
</evidence>
<feature type="transmembrane region" description="Helical" evidence="11">
    <location>
        <begin position="55"/>
        <end position="75"/>
    </location>
</feature>
<evidence type="ECO:0000313" key="13">
    <source>
        <dbReference type="EMBL" id="OTG21578.1"/>
    </source>
</evidence>
<dbReference type="AlphaFoldDB" id="A0A251UE09"/>
<dbReference type="GO" id="GO:0006952">
    <property type="term" value="P:defense response"/>
    <property type="evidence" value="ECO:0007669"/>
    <property type="project" value="UniProtKB-ARBA"/>
</dbReference>
<accession>A0A251UE09</accession>
<dbReference type="PANTHER" id="PTHR48063:SF99">
    <property type="entry name" value="LEUCINE-RICH REPEAT-CONTAINING, PLANT-TYPE, LEUCINE-RICH REPEAT DOMAIN SUPERFAMILY"/>
    <property type="match status" value="1"/>
</dbReference>
<keyword evidence="14" id="KW-1185">Reference proteome</keyword>
<dbReference type="InterPro" id="IPR001611">
    <property type="entry name" value="Leu-rich_rpt"/>
</dbReference>
<evidence type="ECO:0000313" key="14">
    <source>
        <dbReference type="Proteomes" id="UP000215914"/>
    </source>
</evidence>
<proteinExistence type="inferred from homology"/>
<evidence type="ECO:0000256" key="3">
    <source>
        <dbReference type="ARBA" id="ARBA00022475"/>
    </source>
</evidence>
<keyword evidence="5 11" id="KW-0812">Transmembrane</keyword>
<dbReference type="SUPFAM" id="SSF52058">
    <property type="entry name" value="L domain-like"/>
    <property type="match status" value="2"/>
</dbReference>
<dbReference type="InterPro" id="IPR003591">
    <property type="entry name" value="Leu-rich_rpt_typical-subtyp"/>
</dbReference>
<keyword evidence="7" id="KW-0677">Repeat</keyword>
<dbReference type="Pfam" id="PF00560">
    <property type="entry name" value="LRR_1"/>
    <property type="match status" value="8"/>
</dbReference>
<dbReference type="FunFam" id="3.80.10.10:FF:000095">
    <property type="entry name" value="LRR receptor-like serine/threonine-protein kinase GSO1"/>
    <property type="match status" value="2"/>
</dbReference>
<evidence type="ECO:0000256" key="8">
    <source>
        <dbReference type="ARBA" id="ARBA00022989"/>
    </source>
</evidence>
<feature type="transmembrane region" description="Helical" evidence="11">
    <location>
        <begin position="684"/>
        <end position="707"/>
    </location>
</feature>
<evidence type="ECO:0000256" key="1">
    <source>
        <dbReference type="ARBA" id="ARBA00004251"/>
    </source>
</evidence>
<dbReference type="STRING" id="4232.A0A251UE09"/>
<dbReference type="Pfam" id="PF13855">
    <property type="entry name" value="LRR_8"/>
    <property type="match status" value="2"/>
</dbReference>
<evidence type="ECO:0000256" key="10">
    <source>
        <dbReference type="ARBA" id="ARBA00023180"/>
    </source>
</evidence>
<evidence type="ECO:0000256" key="4">
    <source>
        <dbReference type="ARBA" id="ARBA00022614"/>
    </source>
</evidence>
<dbReference type="Proteomes" id="UP000215914">
    <property type="component" value="Chromosome 7"/>
</dbReference>
<reference evidence="14" key="1">
    <citation type="journal article" date="2017" name="Nature">
        <title>The sunflower genome provides insights into oil metabolism, flowering and Asterid evolution.</title>
        <authorList>
            <person name="Badouin H."/>
            <person name="Gouzy J."/>
            <person name="Grassa C.J."/>
            <person name="Murat F."/>
            <person name="Staton S.E."/>
            <person name="Cottret L."/>
            <person name="Lelandais-Briere C."/>
            <person name="Owens G.L."/>
            <person name="Carrere S."/>
            <person name="Mayjonade B."/>
            <person name="Legrand L."/>
            <person name="Gill N."/>
            <person name="Kane N.C."/>
            <person name="Bowers J.E."/>
            <person name="Hubner S."/>
            <person name="Bellec A."/>
            <person name="Berard A."/>
            <person name="Berges H."/>
            <person name="Blanchet N."/>
            <person name="Boniface M.C."/>
            <person name="Brunel D."/>
            <person name="Catrice O."/>
            <person name="Chaidir N."/>
            <person name="Claudel C."/>
            <person name="Donnadieu C."/>
            <person name="Faraut T."/>
            <person name="Fievet G."/>
            <person name="Helmstetter N."/>
            <person name="King M."/>
            <person name="Knapp S.J."/>
            <person name="Lai Z."/>
            <person name="Le Paslier M.C."/>
            <person name="Lippi Y."/>
            <person name="Lorenzon L."/>
            <person name="Mandel J.R."/>
            <person name="Marage G."/>
            <person name="Marchand G."/>
            <person name="Marquand E."/>
            <person name="Bret-Mestries E."/>
            <person name="Morien E."/>
            <person name="Nambeesan S."/>
            <person name="Nguyen T."/>
            <person name="Pegot-Espagnet P."/>
            <person name="Pouilly N."/>
            <person name="Raftis F."/>
            <person name="Sallet E."/>
            <person name="Schiex T."/>
            <person name="Thomas J."/>
            <person name="Vandecasteele C."/>
            <person name="Vares D."/>
            <person name="Vear F."/>
            <person name="Vautrin S."/>
            <person name="Crespi M."/>
            <person name="Mangin B."/>
            <person name="Burke J.M."/>
            <person name="Salse J."/>
            <person name="Munos S."/>
            <person name="Vincourt P."/>
            <person name="Rieseberg L.H."/>
            <person name="Langlade N.B."/>
        </authorList>
    </citation>
    <scope>NUCLEOTIDE SEQUENCE [LARGE SCALE GENOMIC DNA]</scope>
    <source>
        <strain evidence="14">cv. SF193</strain>
    </source>
</reference>
<dbReference type="GO" id="GO:0005886">
    <property type="term" value="C:plasma membrane"/>
    <property type="evidence" value="ECO:0007669"/>
    <property type="project" value="UniProtKB-SubCell"/>
</dbReference>
<dbReference type="GO" id="GO:0051707">
    <property type="term" value="P:response to other organism"/>
    <property type="evidence" value="ECO:0007669"/>
    <property type="project" value="UniProtKB-ARBA"/>
</dbReference>
<keyword evidence="3" id="KW-1003">Cell membrane</keyword>
<evidence type="ECO:0000256" key="9">
    <source>
        <dbReference type="ARBA" id="ARBA00023136"/>
    </source>
</evidence>
<dbReference type="EMBL" id="CM007896">
    <property type="protein sequence ID" value="OTG21578.1"/>
    <property type="molecule type" value="Genomic_DNA"/>
</dbReference>
<organism evidence="13 14">
    <name type="scientific">Helianthus annuus</name>
    <name type="common">Common sunflower</name>
    <dbReference type="NCBI Taxonomy" id="4232"/>
    <lineage>
        <taxon>Eukaryota</taxon>
        <taxon>Viridiplantae</taxon>
        <taxon>Streptophyta</taxon>
        <taxon>Embryophyta</taxon>
        <taxon>Tracheophyta</taxon>
        <taxon>Spermatophyta</taxon>
        <taxon>Magnoliopsida</taxon>
        <taxon>eudicotyledons</taxon>
        <taxon>Gunneridae</taxon>
        <taxon>Pentapetalae</taxon>
        <taxon>asterids</taxon>
        <taxon>campanulids</taxon>
        <taxon>Asterales</taxon>
        <taxon>Asteraceae</taxon>
        <taxon>Asteroideae</taxon>
        <taxon>Heliantheae alliance</taxon>
        <taxon>Heliantheae</taxon>
        <taxon>Helianthus</taxon>
    </lineage>
</organism>
<dbReference type="PROSITE" id="PS51450">
    <property type="entry name" value="LRR"/>
    <property type="match status" value="1"/>
</dbReference>
<evidence type="ECO:0000256" key="6">
    <source>
        <dbReference type="ARBA" id="ARBA00022729"/>
    </source>
</evidence>
<dbReference type="SMART" id="SM00369">
    <property type="entry name" value="LRR_TYP"/>
    <property type="match status" value="5"/>
</dbReference>
<comment type="subcellular location">
    <subcellularLocation>
        <location evidence="1">Cell membrane</location>
        <topology evidence="1">Single-pass type I membrane protein</topology>
    </subcellularLocation>
</comment>
<evidence type="ECO:0000256" key="7">
    <source>
        <dbReference type="ARBA" id="ARBA00022737"/>
    </source>
</evidence>
<keyword evidence="4" id="KW-0433">Leucine-rich repeat</keyword>
<protein>
    <submittedName>
        <fullName evidence="13">Putative leucine-rich repeat protein, plant-type</fullName>
    </submittedName>
</protein>
<dbReference type="InterPro" id="IPR046956">
    <property type="entry name" value="RLP23-like"/>
</dbReference>
<feature type="domain" description="Leucine-rich repeat-containing N-terminal plant-type" evidence="12">
    <location>
        <begin position="86"/>
        <end position="126"/>
    </location>
</feature>
<name>A0A251UE09_HELAN</name>
<evidence type="ECO:0000256" key="5">
    <source>
        <dbReference type="ARBA" id="ARBA00022692"/>
    </source>
</evidence>
<feature type="transmembrane region" description="Helical" evidence="11">
    <location>
        <begin position="15"/>
        <end position="34"/>
    </location>
</feature>